<proteinExistence type="predicted"/>
<dbReference type="Proteomes" id="UP001062846">
    <property type="component" value="Chromosome 13"/>
</dbReference>
<protein>
    <submittedName>
        <fullName evidence="1">Uncharacterized protein</fullName>
    </submittedName>
</protein>
<reference evidence="1" key="1">
    <citation type="submission" date="2022-02" db="EMBL/GenBank/DDBJ databases">
        <title>Plant Genome Project.</title>
        <authorList>
            <person name="Zhang R.-G."/>
        </authorList>
    </citation>
    <scope>NUCLEOTIDE SEQUENCE</scope>
    <source>
        <strain evidence="1">AT1</strain>
    </source>
</reference>
<organism evidence="1 2">
    <name type="scientific">Rhododendron molle</name>
    <name type="common">Chinese azalea</name>
    <name type="synonym">Azalea mollis</name>
    <dbReference type="NCBI Taxonomy" id="49168"/>
    <lineage>
        <taxon>Eukaryota</taxon>
        <taxon>Viridiplantae</taxon>
        <taxon>Streptophyta</taxon>
        <taxon>Embryophyta</taxon>
        <taxon>Tracheophyta</taxon>
        <taxon>Spermatophyta</taxon>
        <taxon>Magnoliopsida</taxon>
        <taxon>eudicotyledons</taxon>
        <taxon>Gunneridae</taxon>
        <taxon>Pentapetalae</taxon>
        <taxon>asterids</taxon>
        <taxon>Ericales</taxon>
        <taxon>Ericaceae</taxon>
        <taxon>Ericoideae</taxon>
        <taxon>Rhodoreae</taxon>
        <taxon>Rhododendron</taxon>
    </lineage>
</organism>
<accession>A0ACC0L8H9</accession>
<gene>
    <name evidence="1" type="ORF">RHMOL_Rhmol13G0195200</name>
</gene>
<comment type="caution">
    <text evidence="1">The sequence shown here is derived from an EMBL/GenBank/DDBJ whole genome shotgun (WGS) entry which is preliminary data.</text>
</comment>
<sequence length="225" mass="25300">MGNFGCSEYEHPIDSKVNTWICFAAAGKGTESLDMLGCLEMKNCRLPDVSPLVDATLNFDSSPEQEEVLRRLLESLAHVKNITLDSRALQVGTVSNGSKRFALSTIEVSLFNISWGLSKTVLPAIANLWGSSPNLETLVITLDPDIRYHEYFGETLTKHCDFGEKLYWTSQKTTFECLKLHLMKIKLAGKNFLQRLVEILMLFTDEMRRLGENHVDSGAVGDFQY</sequence>
<dbReference type="EMBL" id="CM046400">
    <property type="protein sequence ID" value="KAI8525014.1"/>
    <property type="molecule type" value="Genomic_DNA"/>
</dbReference>
<keyword evidence="2" id="KW-1185">Reference proteome</keyword>
<evidence type="ECO:0000313" key="1">
    <source>
        <dbReference type="EMBL" id="KAI8525014.1"/>
    </source>
</evidence>
<name>A0ACC0L8H9_RHOML</name>
<evidence type="ECO:0000313" key="2">
    <source>
        <dbReference type="Proteomes" id="UP001062846"/>
    </source>
</evidence>